<feature type="compositionally biased region" description="Polar residues" evidence="1">
    <location>
        <begin position="47"/>
        <end position="74"/>
    </location>
</feature>
<feature type="region of interest" description="Disordered" evidence="1">
    <location>
        <begin position="1"/>
        <end position="108"/>
    </location>
</feature>
<organism evidence="2 3">
    <name type="scientific">Mucilaginibacter ginkgonis</name>
    <dbReference type="NCBI Taxonomy" id="2682091"/>
    <lineage>
        <taxon>Bacteria</taxon>
        <taxon>Pseudomonadati</taxon>
        <taxon>Bacteroidota</taxon>
        <taxon>Sphingobacteriia</taxon>
        <taxon>Sphingobacteriales</taxon>
        <taxon>Sphingobacteriaceae</taxon>
        <taxon>Mucilaginibacter</taxon>
    </lineage>
</organism>
<dbReference type="RefSeq" id="WP_157526448.1">
    <property type="nucleotide sequence ID" value="NZ_CP066775.1"/>
</dbReference>
<evidence type="ECO:0000313" key="2">
    <source>
        <dbReference type="EMBL" id="QQL50567.1"/>
    </source>
</evidence>
<protein>
    <submittedName>
        <fullName evidence="2">Uncharacterized protein</fullName>
    </submittedName>
</protein>
<reference evidence="2 3" key="1">
    <citation type="submission" date="2020-12" db="EMBL/GenBank/DDBJ databases">
        <title>HMF7856_wgs.fasta genome submission.</title>
        <authorList>
            <person name="Kang H."/>
            <person name="Kim H."/>
            <person name="Joh K."/>
        </authorList>
    </citation>
    <scope>NUCLEOTIDE SEQUENCE [LARGE SCALE GENOMIC DNA]</scope>
    <source>
        <strain evidence="2 3">HMF7856</strain>
    </source>
</reference>
<evidence type="ECO:0000313" key="3">
    <source>
        <dbReference type="Proteomes" id="UP000429232"/>
    </source>
</evidence>
<accession>A0A6I4I436</accession>
<name>A0A6I4I436_9SPHI</name>
<dbReference type="EMBL" id="CP066775">
    <property type="protein sequence ID" value="QQL50567.1"/>
    <property type="molecule type" value="Genomic_DNA"/>
</dbReference>
<sequence length="216" mass="23826">MKTAEKNANGVQGTAAKNNQSVNRIENRPSLTGKEAKQDETAKDQKPAQTPQAEKTNPAEATTSSPATVDNQPANVAPFTTGHGLDEAPKSEPAKAEEPKAEPAKVEEVKAEPKKFALNLEQTLKSVEGLHRLSIQRITLLSRIKLLEDFEVKLIEENDELENNPYQGCKLIIKDDKGREFVTNTPNLIRMVSQFIFDACHEKLAEIEANIIFPNA</sequence>
<keyword evidence="3" id="KW-1185">Reference proteome</keyword>
<evidence type="ECO:0000256" key="1">
    <source>
        <dbReference type="SAM" id="MobiDB-lite"/>
    </source>
</evidence>
<feature type="compositionally biased region" description="Basic and acidic residues" evidence="1">
    <location>
        <begin position="84"/>
        <end position="108"/>
    </location>
</feature>
<gene>
    <name evidence="2" type="ORF">GO620_003685</name>
</gene>
<dbReference type="AlphaFoldDB" id="A0A6I4I436"/>
<feature type="compositionally biased region" description="Polar residues" evidence="1">
    <location>
        <begin position="9"/>
        <end position="24"/>
    </location>
</feature>
<feature type="compositionally biased region" description="Basic and acidic residues" evidence="1">
    <location>
        <begin position="34"/>
        <end position="46"/>
    </location>
</feature>
<proteinExistence type="predicted"/>
<dbReference type="Proteomes" id="UP000429232">
    <property type="component" value="Chromosome"/>
</dbReference>
<dbReference type="KEGG" id="mgik:GO620_003685"/>